<accession>A0A420I6Y8</accession>
<evidence type="ECO:0000256" key="1">
    <source>
        <dbReference type="SAM" id="MobiDB-lite"/>
    </source>
</evidence>
<reference evidence="2 3" key="1">
    <citation type="journal article" date="2018" name="BMC Genomics">
        <title>Comparative genome analyses reveal sequence features reflecting distinct modes of host-adaptation between dicot and monocot powdery mildew.</title>
        <authorList>
            <person name="Wu Y."/>
            <person name="Ma X."/>
            <person name="Pan Z."/>
            <person name="Kale S.D."/>
            <person name="Song Y."/>
            <person name="King H."/>
            <person name="Zhang Q."/>
            <person name="Presley C."/>
            <person name="Deng X."/>
            <person name="Wei C.I."/>
            <person name="Xiao S."/>
        </authorList>
    </citation>
    <scope>NUCLEOTIDE SEQUENCE [LARGE SCALE GENOMIC DNA]</scope>
    <source>
        <strain evidence="2">UCSC1</strain>
    </source>
</reference>
<dbReference type="OrthoDB" id="3596854at2759"/>
<proteinExistence type="predicted"/>
<comment type="caution">
    <text evidence="2">The sequence shown here is derived from an EMBL/GenBank/DDBJ whole genome shotgun (WGS) entry which is preliminary data.</text>
</comment>
<feature type="region of interest" description="Disordered" evidence="1">
    <location>
        <begin position="104"/>
        <end position="173"/>
    </location>
</feature>
<feature type="compositionally biased region" description="Acidic residues" evidence="1">
    <location>
        <begin position="136"/>
        <end position="148"/>
    </location>
</feature>
<dbReference type="EMBL" id="MCBR01012184">
    <property type="protein sequence ID" value="RKF65406.1"/>
    <property type="molecule type" value="Genomic_DNA"/>
</dbReference>
<dbReference type="Proteomes" id="UP000285405">
    <property type="component" value="Unassembled WGS sequence"/>
</dbReference>
<protein>
    <submittedName>
        <fullName evidence="2">Uncharacterized protein</fullName>
    </submittedName>
</protein>
<dbReference type="AlphaFoldDB" id="A0A420I6Y8"/>
<evidence type="ECO:0000313" key="2">
    <source>
        <dbReference type="EMBL" id="RKF65406.1"/>
    </source>
</evidence>
<gene>
    <name evidence="2" type="ORF">GcC1_121015</name>
</gene>
<dbReference type="InterPro" id="IPR021109">
    <property type="entry name" value="Peptidase_aspartic_dom_sf"/>
</dbReference>
<name>A0A420I6Y8_9PEZI</name>
<sequence>MRFGTADGGTTVAEHFASTKIGVAEIWRRVDVLILSQVKNDAHSLLLGLPWLYQVNARIDIPSFTLRIGDRKIDGRREEISTRKFKMGKYQNIRLAIEDENVAEMTQTETESQRKESILDPFEESSDSDTSTTENGESESECSEEDEKDILRKTKSQDTIPGKDSVSDVTKKR</sequence>
<organism evidence="2 3">
    <name type="scientific">Golovinomyces cichoracearum</name>
    <dbReference type="NCBI Taxonomy" id="62708"/>
    <lineage>
        <taxon>Eukaryota</taxon>
        <taxon>Fungi</taxon>
        <taxon>Dikarya</taxon>
        <taxon>Ascomycota</taxon>
        <taxon>Pezizomycotina</taxon>
        <taxon>Leotiomycetes</taxon>
        <taxon>Erysiphales</taxon>
        <taxon>Erysiphaceae</taxon>
        <taxon>Golovinomyces</taxon>
    </lineage>
</organism>
<dbReference type="Gene3D" id="2.40.70.10">
    <property type="entry name" value="Acid Proteases"/>
    <property type="match status" value="1"/>
</dbReference>
<evidence type="ECO:0000313" key="3">
    <source>
        <dbReference type="Proteomes" id="UP000285405"/>
    </source>
</evidence>